<dbReference type="SUPFAM" id="SSF53383">
    <property type="entry name" value="PLP-dependent transferases"/>
    <property type="match status" value="1"/>
</dbReference>
<reference evidence="9 10" key="1">
    <citation type="submission" date="2019-09" db="EMBL/GenBank/DDBJ databases">
        <title>In-depth cultivation of the pig gut microbiome towards novel bacterial diversity and tailored functional studies.</title>
        <authorList>
            <person name="Wylensek D."/>
            <person name="Hitch T.C.A."/>
            <person name="Clavel T."/>
        </authorList>
    </citation>
    <scope>NUCLEOTIDE SEQUENCE [LARGE SCALE GENOMIC DNA]</scope>
    <source>
        <strain evidence="9 10">WCA3-693-APC-4?</strain>
    </source>
</reference>
<evidence type="ECO:0000313" key="10">
    <source>
        <dbReference type="Proteomes" id="UP000469523"/>
    </source>
</evidence>
<dbReference type="Gene3D" id="3.90.105.10">
    <property type="entry name" value="Molybdopterin biosynthesis moea protein, domain 2"/>
    <property type="match status" value="1"/>
</dbReference>
<dbReference type="GO" id="GO:0008483">
    <property type="term" value="F:transaminase activity"/>
    <property type="evidence" value="ECO:0007669"/>
    <property type="project" value="UniProtKB-KW"/>
</dbReference>
<feature type="domain" description="Orn/Lys/Arg decarboxylase C-terminal" evidence="8">
    <location>
        <begin position="399"/>
        <end position="449"/>
    </location>
</feature>
<dbReference type="InterPro" id="IPR000310">
    <property type="entry name" value="Orn/Lys/Arg_deCO2ase_major_dom"/>
</dbReference>
<dbReference type="InterPro" id="IPR008286">
    <property type="entry name" value="Prn/Lys/Arg_de-COase_C"/>
</dbReference>
<dbReference type="PANTHER" id="PTHR43277:SF4">
    <property type="entry name" value="ARGININE DECARBOXYLASE"/>
    <property type="match status" value="1"/>
</dbReference>
<keyword evidence="5" id="KW-0456">Lyase</keyword>
<name>A0A6N7XW79_9FIRM</name>
<comment type="cofactor">
    <cofactor evidence="1">
        <name>pyridoxal 5'-phosphate</name>
        <dbReference type="ChEBI" id="CHEBI:597326"/>
    </cofactor>
</comment>
<evidence type="ECO:0000256" key="2">
    <source>
        <dbReference type="ARBA" id="ARBA00010671"/>
    </source>
</evidence>
<evidence type="ECO:0000259" key="7">
    <source>
        <dbReference type="Pfam" id="PF01276"/>
    </source>
</evidence>
<sequence length="471" mass="53672">MKTPVFDALKKLMEEDSVFFHMPGHKGKNSLINWGEYIPKIDTTETYGMDNLLDPRGIIQESEELAAKLFGAKSTHYGVNGSTGSIYIALATITKPGNKILVQRNCHKAVYNAMILNRLNPIYMYPNYNEEYHVMTGIDPKEIDEILTDDKEIKVVVLTYPNYYGVCSDLEEIANVVHKHNRILMVDEAHGPHMTFSNRLPKSALECGADIVIHSTHKTLPSFTQTSMIHIGSDRVDLNKLKDRFQLYTTTSPSYLFTASNEIAVAYMDTEEAKKKLEWNIDKCEETIKRLNAIDRVFVFTGDESDKTIFAKDNTKILFRIEGMKGAKVKKQLYEKYNIRLEMTDYYYALALTSLMNEDEDYEKLISAVEDLAKSAPLEDIYPVSINMPEPKIVKPIYEAYHGEKKQRELKDSIGRISATSIIPYPPGVPLIVPGEEITRELYDQITFLMENGIEIVGLMGYNKDRLVVVE</sequence>
<evidence type="ECO:0000256" key="1">
    <source>
        <dbReference type="ARBA" id="ARBA00001933"/>
    </source>
</evidence>
<feature type="domain" description="Orn/Lys/Arg decarboxylases family 1 pyridoxal-P attachment site" evidence="7">
    <location>
        <begin position="3"/>
        <end position="297"/>
    </location>
</feature>
<evidence type="ECO:0000313" key="9">
    <source>
        <dbReference type="EMBL" id="MSU00548.1"/>
    </source>
</evidence>
<keyword evidence="9" id="KW-0808">Transferase</keyword>
<evidence type="ECO:0000256" key="4">
    <source>
        <dbReference type="ARBA" id="ARBA00022898"/>
    </source>
</evidence>
<accession>A0A6N7XW79</accession>
<dbReference type="Gene3D" id="3.40.640.10">
    <property type="entry name" value="Type I PLP-dependent aspartate aminotransferase-like (Major domain)"/>
    <property type="match status" value="1"/>
</dbReference>
<keyword evidence="6" id="KW-0175">Coiled coil</keyword>
<dbReference type="RefSeq" id="WP_154439053.1">
    <property type="nucleotide sequence ID" value="NZ_JAHLPJ010000001.1"/>
</dbReference>
<dbReference type="Proteomes" id="UP000469523">
    <property type="component" value="Unassembled WGS sequence"/>
</dbReference>
<dbReference type="EMBL" id="VUNQ01000005">
    <property type="protein sequence ID" value="MSU00548.1"/>
    <property type="molecule type" value="Genomic_DNA"/>
</dbReference>
<dbReference type="InterPro" id="IPR052357">
    <property type="entry name" value="Orn_Lys_Arg_decarboxylase-I"/>
</dbReference>
<comment type="caution">
    <text evidence="9">The sequence shown here is derived from an EMBL/GenBank/DDBJ whole genome shotgun (WGS) entry which is preliminary data.</text>
</comment>
<comment type="similarity">
    <text evidence="2">Belongs to the Orn/Lys/Arg decarboxylase class-I family.</text>
</comment>
<keyword evidence="9" id="KW-0032">Aminotransferase</keyword>
<dbReference type="Pfam" id="PF03711">
    <property type="entry name" value="OKR_DC_1_C"/>
    <property type="match status" value="1"/>
</dbReference>
<evidence type="ECO:0000256" key="6">
    <source>
        <dbReference type="SAM" id="Coils"/>
    </source>
</evidence>
<dbReference type="AlphaFoldDB" id="A0A6N7XW79"/>
<evidence type="ECO:0000256" key="3">
    <source>
        <dbReference type="ARBA" id="ARBA00022793"/>
    </source>
</evidence>
<keyword evidence="4" id="KW-0663">Pyridoxal phosphate</keyword>
<dbReference type="InterPro" id="IPR015421">
    <property type="entry name" value="PyrdxlP-dep_Trfase_major"/>
</dbReference>
<dbReference type="PANTHER" id="PTHR43277">
    <property type="entry name" value="ARGININE DECARBOXYLASE"/>
    <property type="match status" value="1"/>
</dbReference>
<evidence type="ECO:0000256" key="5">
    <source>
        <dbReference type="ARBA" id="ARBA00023239"/>
    </source>
</evidence>
<gene>
    <name evidence="9" type="ORF">FYJ83_03585</name>
</gene>
<organism evidence="9 10">
    <name type="scientific">Tissierella pigra</name>
    <dbReference type="NCBI Taxonomy" id="2607614"/>
    <lineage>
        <taxon>Bacteria</taxon>
        <taxon>Bacillati</taxon>
        <taxon>Bacillota</taxon>
        <taxon>Tissierellia</taxon>
        <taxon>Tissierellales</taxon>
        <taxon>Tissierellaceae</taxon>
        <taxon>Tissierella</taxon>
    </lineage>
</organism>
<dbReference type="GO" id="GO:0016831">
    <property type="term" value="F:carboxy-lyase activity"/>
    <property type="evidence" value="ECO:0007669"/>
    <property type="project" value="UniProtKB-KW"/>
</dbReference>
<protein>
    <submittedName>
        <fullName evidence="9">Aminotransferase class I/II-fold pyridoxal phosphate-dependent enzyme</fullName>
    </submittedName>
</protein>
<dbReference type="Pfam" id="PF01276">
    <property type="entry name" value="OKR_DC_1"/>
    <property type="match status" value="1"/>
</dbReference>
<proteinExistence type="inferred from homology"/>
<feature type="coiled-coil region" evidence="6">
    <location>
        <begin position="267"/>
        <end position="294"/>
    </location>
</feature>
<evidence type="ECO:0000259" key="8">
    <source>
        <dbReference type="Pfam" id="PF03711"/>
    </source>
</evidence>
<keyword evidence="10" id="KW-1185">Reference proteome</keyword>
<keyword evidence="3" id="KW-0210">Decarboxylase</keyword>
<dbReference type="InterPro" id="IPR015424">
    <property type="entry name" value="PyrdxlP-dep_Trfase"/>
</dbReference>